<dbReference type="InterPro" id="IPR002885">
    <property type="entry name" value="PPR_rpt"/>
</dbReference>
<evidence type="ECO:0000313" key="4">
    <source>
        <dbReference type="Proteomes" id="UP000639772"/>
    </source>
</evidence>
<dbReference type="PANTHER" id="PTHR47926">
    <property type="entry name" value="PENTATRICOPEPTIDE REPEAT-CONTAINING PROTEIN"/>
    <property type="match status" value="1"/>
</dbReference>
<dbReference type="Proteomes" id="UP000639772">
    <property type="component" value="Unassembled WGS sequence"/>
</dbReference>
<dbReference type="InterPro" id="IPR011990">
    <property type="entry name" value="TPR-like_helical_dom_sf"/>
</dbReference>
<dbReference type="Gene3D" id="1.25.40.10">
    <property type="entry name" value="Tetratricopeptide repeat domain"/>
    <property type="match status" value="2"/>
</dbReference>
<evidence type="ECO:0000256" key="2">
    <source>
        <dbReference type="PROSITE-ProRule" id="PRU00708"/>
    </source>
</evidence>
<feature type="repeat" description="PPR" evidence="2">
    <location>
        <begin position="212"/>
        <end position="246"/>
    </location>
</feature>
<name>A0A835RB07_VANPL</name>
<dbReference type="Pfam" id="PF01535">
    <property type="entry name" value="PPR"/>
    <property type="match status" value="1"/>
</dbReference>
<proteinExistence type="predicted"/>
<dbReference type="GO" id="GO:0009451">
    <property type="term" value="P:RNA modification"/>
    <property type="evidence" value="ECO:0007669"/>
    <property type="project" value="InterPro"/>
</dbReference>
<gene>
    <name evidence="3" type="ORF">HPP92_011177</name>
</gene>
<evidence type="ECO:0000313" key="3">
    <source>
        <dbReference type="EMBL" id="KAG0483093.1"/>
    </source>
</evidence>
<dbReference type="Pfam" id="PF13041">
    <property type="entry name" value="PPR_2"/>
    <property type="match status" value="1"/>
</dbReference>
<comment type="caution">
    <text evidence="3">The sequence shown here is derived from an EMBL/GenBank/DDBJ whole genome shotgun (WGS) entry which is preliminary data.</text>
</comment>
<dbReference type="EMBL" id="JADCNM010000005">
    <property type="protein sequence ID" value="KAG0483093.1"/>
    <property type="molecule type" value="Genomic_DNA"/>
</dbReference>
<accession>A0A835RB07</accession>
<sequence length="334" mass="37601">MEQTFSISRFSTSPPSKCFPKWRKRSTRNQILQAFQASLATAEKQSPLLRFPSHGSLKQVHAHLIKIGEEWNSCSLLDNLLQHMSSPELLEIFRGLHRDGVLFSDGEAAVKDVLLWSKAITLIADREEWLKVFDLFREMQFSNLRAEATTIQVLNVCGKAGALNSGKEIHGRAMRTDVLTNTVVCNSLITMYAKNSSMEAARRVFEYIDSPSLVSWNSMISGYCINGCLDDALKLFNEMISTGMQPDLVTWNCLFSVHHIDTSSEVIFELFRRMQVCGVKPNSTSMTSVLQVVCRLGKVGFGKEIHGYALRHGLTRSLYVSTALLDMYSNLFDL</sequence>
<organism evidence="3 4">
    <name type="scientific">Vanilla planifolia</name>
    <name type="common">Vanilla</name>
    <dbReference type="NCBI Taxonomy" id="51239"/>
    <lineage>
        <taxon>Eukaryota</taxon>
        <taxon>Viridiplantae</taxon>
        <taxon>Streptophyta</taxon>
        <taxon>Embryophyta</taxon>
        <taxon>Tracheophyta</taxon>
        <taxon>Spermatophyta</taxon>
        <taxon>Magnoliopsida</taxon>
        <taxon>Liliopsida</taxon>
        <taxon>Asparagales</taxon>
        <taxon>Orchidaceae</taxon>
        <taxon>Vanilloideae</taxon>
        <taxon>Vanilleae</taxon>
        <taxon>Vanilla</taxon>
    </lineage>
</organism>
<reference evidence="3 4" key="1">
    <citation type="journal article" date="2020" name="Nat. Food">
        <title>A phased Vanilla planifolia genome enables genetic improvement of flavour and production.</title>
        <authorList>
            <person name="Hasing T."/>
            <person name="Tang H."/>
            <person name="Brym M."/>
            <person name="Khazi F."/>
            <person name="Huang T."/>
            <person name="Chambers A.H."/>
        </authorList>
    </citation>
    <scope>NUCLEOTIDE SEQUENCE [LARGE SCALE GENOMIC DNA]</scope>
    <source>
        <tissue evidence="3">Leaf</tissue>
    </source>
</reference>
<dbReference type="AlphaFoldDB" id="A0A835RB07"/>
<dbReference type="PROSITE" id="PS51375">
    <property type="entry name" value="PPR"/>
    <property type="match status" value="1"/>
</dbReference>
<dbReference type="InterPro" id="IPR046960">
    <property type="entry name" value="PPR_At4g14850-like_plant"/>
</dbReference>
<evidence type="ECO:0008006" key="5">
    <source>
        <dbReference type="Google" id="ProtNLM"/>
    </source>
</evidence>
<dbReference type="GO" id="GO:0003723">
    <property type="term" value="F:RNA binding"/>
    <property type="evidence" value="ECO:0007669"/>
    <property type="project" value="InterPro"/>
</dbReference>
<evidence type="ECO:0000256" key="1">
    <source>
        <dbReference type="ARBA" id="ARBA00022737"/>
    </source>
</evidence>
<dbReference type="OrthoDB" id="185373at2759"/>
<dbReference type="FunFam" id="1.25.40.10:FF:000393">
    <property type="entry name" value="Pentatricopeptide repeat-containing protein At1g20230"/>
    <property type="match status" value="1"/>
</dbReference>
<keyword evidence="1" id="KW-0677">Repeat</keyword>
<dbReference type="NCBIfam" id="TIGR00756">
    <property type="entry name" value="PPR"/>
    <property type="match status" value="1"/>
</dbReference>
<protein>
    <recommendedName>
        <fullName evidence="5">Pentatricopeptide repeat-containing protein</fullName>
    </recommendedName>
</protein>